<evidence type="ECO:0000313" key="4">
    <source>
        <dbReference type="Proteomes" id="UP000219271"/>
    </source>
</evidence>
<name>A0A286BL89_9GAMM</name>
<reference evidence="4" key="1">
    <citation type="submission" date="2017-09" db="EMBL/GenBank/DDBJ databases">
        <authorList>
            <person name="Varghese N."/>
            <person name="Submissions S."/>
        </authorList>
    </citation>
    <scope>NUCLEOTIDE SEQUENCE [LARGE SCALE GENOMIC DNA]</scope>
    <source>
        <strain evidence="4">JKS000234</strain>
    </source>
</reference>
<organism evidence="3 4">
    <name type="scientific">Candidatus Pantoea floridensis</name>
    <dbReference type="NCBI Taxonomy" id="1938870"/>
    <lineage>
        <taxon>Bacteria</taxon>
        <taxon>Pseudomonadati</taxon>
        <taxon>Pseudomonadota</taxon>
        <taxon>Gammaproteobacteria</taxon>
        <taxon>Enterobacterales</taxon>
        <taxon>Erwiniaceae</taxon>
        <taxon>Pantoea</taxon>
    </lineage>
</organism>
<dbReference type="InterPro" id="IPR035905">
    <property type="entry name" value="Barstar-like_sf"/>
</dbReference>
<dbReference type="OrthoDB" id="7575400at2"/>
<accession>A0A286BL89</accession>
<dbReference type="AlphaFoldDB" id="A0A286BL89"/>
<evidence type="ECO:0000259" key="2">
    <source>
        <dbReference type="Pfam" id="PF01337"/>
    </source>
</evidence>
<gene>
    <name evidence="3" type="ORF">SAMN06273570_0018</name>
</gene>
<comment type="similarity">
    <text evidence="1">Belongs to the barstar family.</text>
</comment>
<evidence type="ECO:0000256" key="1">
    <source>
        <dbReference type="ARBA" id="ARBA00006845"/>
    </source>
</evidence>
<keyword evidence="4" id="KW-1185">Reference proteome</keyword>
<dbReference type="SUPFAM" id="SSF52038">
    <property type="entry name" value="Barstar-related"/>
    <property type="match status" value="1"/>
</dbReference>
<dbReference type="EMBL" id="OCMY01000001">
    <property type="protein sequence ID" value="SOD34939.1"/>
    <property type="molecule type" value="Genomic_DNA"/>
</dbReference>
<dbReference type="InterPro" id="IPR000468">
    <property type="entry name" value="Barstar"/>
</dbReference>
<dbReference type="Gene3D" id="3.30.370.10">
    <property type="entry name" value="Barstar-like"/>
    <property type="match status" value="1"/>
</dbReference>
<sequence>MLTLHFDFQTLPDRQAFYRALVQQSAATDDFGNNLDALWDWLTGGMALPAMFVLQHAEDASASAEFAPVLALLEEAQQQLDGELRLVRKG</sequence>
<dbReference type="Pfam" id="PF01337">
    <property type="entry name" value="Barstar"/>
    <property type="match status" value="1"/>
</dbReference>
<dbReference type="RefSeq" id="WP_097094034.1">
    <property type="nucleotide sequence ID" value="NZ_OCMY01000001.1"/>
</dbReference>
<evidence type="ECO:0000313" key="3">
    <source>
        <dbReference type="EMBL" id="SOD34939.1"/>
    </source>
</evidence>
<feature type="domain" description="Barstar (barnase inhibitor)" evidence="2">
    <location>
        <begin position="1"/>
        <end position="83"/>
    </location>
</feature>
<dbReference type="Proteomes" id="UP000219271">
    <property type="component" value="Unassembled WGS sequence"/>
</dbReference>
<proteinExistence type="inferred from homology"/>
<protein>
    <submittedName>
        <fullName evidence="3">Ribonuclease inhibitor</fullName>
    </submittedName>
</protein>